<gene>
    <name evidence="5" type="ORF">AAT19DRAFT_8538</name>
</gene>
<name>A0A2T0AHL8_RHOTO</name>
<dbReference type="OrthoDB" id="1378at2759"/>
<dbReference type="GO" id="GO:0008180">
    <property type="term" value="C:COP9 signalosome"/>
    <property type="evidence" value="ECO:0007669"/>
    <property type="project" value="UniProtKB-UniRule"/>
</dbReference>
<evidence type="ECO:0000259" key="4">
    <source>
        <dbReference type="PROSITE" id="PS50249"/>
    </source>
</evidence>
<dbReference type="SMART" id="SM00232">
    <property type="entry name" value="JAB_MPN"/>
    <property type="match status" value="1"/>
</dbReference>
<dbReference type="Pfam" id="PF13012">
    <property type="entry name" value="MitMem_reg"/>
    <property type="match status" value="1"/>
</dbReference>
<protein>
    <recommendedName>
        <fullName evidence="2">COP9 signalosome complex subunit 6</fullName>
    </recommendedName>
</protein>
<dbReference type="GO" id="GO:0005737">
    <property type="term" value="C:cytoplasm"/>
    <property type="evidence" value="ECO:0007669"/>
    <property type="project" value="UniProtKB-SubCell"/>
</dbReference>
<comment type="subcellular location">
    <subcellularLocation>
        <location evidence="2">Cytoplasm</location>
    </subcellularLocation>
    <subcellularLocation>
        <location evidence="2">Nucleus</location>
    </subcellularLocation>
</comment>
<dbReference type="GO" id="GO:0000338">
    <property type="term" value="P:protein deneddylation"/>
    <property type="evidence" value="ECO:0007669"/>
    <property type="project" value="InterPro"/>
</dbReference>
<proteinExistence type="inferred from homology"/>
<dbReference type="InterPro" id="IPR037518">
    <property type="entry name" value="MPN"/>
</dbReference>
<feature type="region of interest" description="Disordered" evidence="3">
    <location>
        <begin position="308"/>
        <end position="337"/>
    </location>
</feature>
<evidence type="ECO:0000256" key="3">
    <source>
        <dbReference type="SAM" id="MobiDB-lite"/>
    </source>
</evidence>
<keyword evidence="2" id="KW-0736">Signalosome</keyword>
<dbReference type="Proteomes" id="UP000239560">
    <property type="component" value="Unassembled WGS sequence"/>
</dbReference>
<dbReference type="InterPro" id="IPR024969">
    <property type="entry name" value="EIF3F/CSN6-like_C"/>
</dbReference>
<evidence type="ECO:0000313" key="5">
    <source>
        <dbReference type="EMBL" id="PRQ77470.1"/>
    </source>
</evidence>
<dbReference type="InterPro" id="IPR033859">
    <property type="entry name" value="MPN_CSN6"/>
</dbReference>
<evidence type="ECO:0000256" key="1">
    <source>
        <dbReference type="ARBA" id="ARBA00010893"/>
    </source>
</evidence>
<dbReference type="PANTHER" id="PTHR10540">
    <property type="entry name" value="EUKARYOTIC TRANSLATION INITIATION FACTOR 3 SUBUNIT F-RELATED"/>
    <property type="match status" value="1"/>
</dbReference>
<comment type="function">
    <text evidence="2">Component of the COP9 signalosome complex (CSN), a complex involved in various cellular and developmental processes.</text>
</comment>
<dbReference type="Gene3D" id="3.40.140.10">
    <property type="entry name" value="Cytidine Deaminase, domain 2"/>
    <property type="match status" value="1"/>
</dbReference>
<keyword evidence="2" id="KW-0963">Cytoplasm</keyword>
<dbReference type="EMBL" id="LCTV02000001">
    <property type="protein sequence ID" value="PRQ77470.1"/>
    <property type="molecule type" value="Genomic_DNA"/>
</dbReference>
<dbReference type="InterPro" id="IPR000555">
    <property type="entry name" value="JAMM/MPN+_dom"/>
</dbReference>
<dbReference type="Pfam" id="PF01398">
    <property type="entry name" value="JAB"/>
    <property type="match status" value="1"/>
</dbReference>
<dbReference type="GO" id="GO:0008237">
    <property type="term" value="F:metallopeptidase activity"/>
    <property type="evidence" value="ECO:0007669"/>
    <property type="project" value="InterPro"/>
</dbReference>
<accession>A0A2T0AHL8</accession>
<comment type="caution">
    <text evidence="5">The sequence shown here is derived from an EMBL/GenBank/DDBJ whole genome shotgun (WGS) entry which is preliminary data.</text>
</comment>
<dbReference type="PANTHER" id="PTHR10540:SF8">
    <property type="entry name" value="COP9 SIGNALOSOME COMPLEX SUBUNIT 6"/>
    <property type="match status" value="1"/>
</dbReference>
<feature type="domain" description="MPN" evidence="4">
    <location>
        <begin position="9"/>
        <end position="143"/>
    </location>
</feature>
<dbReference type="PROSITE" id="PS50249">
    <property type="entry name" value="MPN"/>
    <property type="match status" value="1"/>
</dbReference>
<comment type="similarity">
    <text evidence="1 2">Belongs to the peptidase M67A family. CSN6 subfamily.</text>
</comment>
<keyword evidence="2" id="KW-0539">Nucleus</keyword>
<organism evidence="5 6">
    <name type="scientific">Rhodotorula toruloides</name>
    <name type="common">Yeast</name>
    <name type="synonym">Rhodosporidium toruloides</name>
    <dbReference type="NCBI Taxonomy" id="5286"/>
    <lineage>
        <taxon>Eukaryota</taxon>
        <taxon>Fungi</taxon>
        <taxon>Dikarya</taxon>
        <taxon>Basidiomycota</taxon>
        <taxon>Pucciniomycotina</taxon>
        <taxon>Microbotryomycetes</taxon>
        <taxon>Sporidiobolales</taxon>
        <taxon>Sporidiobolaceae</taxon>
        <taxon>Rhodotorula</taxon>
    </lineage>
</organism>
<sequence>MAAQEGLKVALHPLPLLSISEHYTRISLQTGIPGTLVVGALLGTQAGRDVEVMNSFEVVVNNEDGVLKLDHAYFVTRRDQFRQVFPTFDFLGWYSVGQAPTPEDTALHKQFFEYNESPLFLQLNPSAPSTSPSSDAPGAKDLPVAIYESIVEIVADEPQPVFVNTPYEIVTGEAERVAVEGVSKPEAGNEGGAHGNLLATLSTQRNALSMLQSRVSLIVQYLQACLESKARKDNETLRMIASLVGSLPGGSEVGGGEEAKEGGKLKEEFLTEYNDVLLTTYLSALTKQLLTANELLDKQLLFVASSGSGGPGGGFESEKSGGRGGRGYGGRNVRAFG</sequence>
<reference evidence="5 6" key="1">
    <citation type="journal article" date="2018" name="Elife">
        <title>Functional genomics of lipid metabolism in the oleaginous yeast Rhodosporidium toruloides.</title>
        <authorList>
            <person name="Coradetti S.T."/>
            <person name="Pinel D."/>
            <person name="Geiselman G."/>
            <person name="Ito M."/>
            <person name="Mondo S."/>
            <person name="Reilly M.C."/>
            <person name="Cheng Y.F."/>
            <person name="Bauer S."/>
            <person name="Grigoriev I."/>
            <person name="Gladden J.M."/>
            <person name="Simmons B.A."/>
            <person name="Brem R."/>
            <person name="Arkin A.P."/>
            <person name="Skerker J.M."/>
        </authorList>
    </citation>
    <scope>NUCLEOTIDE SEQUENCE [LARGE SCALE GENOMIC DNA]</scope>
    <source>
        <strain evidence="5 6">NBRC 0880</strain>
    </source>
</reference>
<dbReference type="CDD" id="cd08063">
    <property type="entry name" value="MPN_CSN6"/>
    <property type="match status" value="1"/>
</dbReference>
<dbReference type="AlphaFoldDB" id="A0A2T0AHL8"/>
<evidence type="ECO:0000313" key="6">
    <source>
        <dbReference type="Proteomes" id="UP000239560"/>
    </source>
</evidence>
<evidence type="ECO:0000256" key="2">
    <source>
        <dbReference type="RuleBase" id="RU367006"/>
    </source>
</evidence>